<dbReference type="EMBL" id="JBEDNQ010000005">
    <property type="protein sequence ID" value="MEQ3551683.1"/>
    <property type="molecule type" value="Genomic_DNA"/>
</dbReference>
<evidence type="ECO:0000256" key="4">
    <source>
        <dbReference type="ARBA" id="ARBA00022679"/>
    </source>
</evidence>
<comment type="caution">
    <text evidence="12">The sequence shown here is derived from an EMBL/GenBank/DDBJ whole genome shotgun (WGS) entry which is preliminary data.</text>
</comment>
<feature type="transmembrane region" description="Helical" evidence="10">
    <location>
        <begin position="85"/>
        <end position="111"/>
    </location>
</feature>
<dbReference type="SMART" id="SM00387">
    <property type="entry name" value="HATPase_c"/>
    <property type="match status" value="1"/>
</dbReference>
<feature type="transmembrane region" description="Helical" evidence="10">
    <location>
        <begin position="152"/>
        <end position="169"/>
    </location>
</feature>
<dbReference type="PROSITE" id="PS50109">
    <property type="entry name" value="HIS_KIN"/>
    <property type="match status" value="1"/>
</dbReference>
<comment type="catalytic activity">
    <reaction evidence="1">
        <text>ATP + protein L-histidine = ADP + protein N-phospho-L-histidine.</text>
        <dbReference type="EC" id="2.7.13.3"/>
    </reaction>
</comment>
<reference evidence="12 13" key="1">
    <citation type="submission" date="2024-03" db="EMBL/GenBank/DDBJ databases">
        <title>Draft genome sequence of Pseudonocardia nematodicida JCM 31783.</title>
        <authorList>
            <person name="Butdee W."/>
            <person name="Duangmal K."/>
        </authorList>
    </citation>
    <scope>NUCLEOTIDE SEQUENCE [LARGE SCALE GENOMIC DNA]</scope>
    <source>
        <strain evidence="12 13">JCM 31783</strain>
    </source>
</reference>
<evidence type="ECO:0000313" key="13">
    <source>
        <dbReference type="Proteomes" id="UP001494902"/>
    </source>
</evidence>
<dbReference type="Proteomes" id="UP001494902">
    <property type="component" value="Unassembled WGS sequence"/>
</dbReference>
<keyword evidence="7" id="KW-0067">ATP-binding</keyword>
<evidence type="ECO:0000256" key="3">
    <source>
        <dbReference type="ARBA" id="ARBA00022553"/>
    </source>
</evidence>
<dbReference type="InterPro" id="IPR036890">
    <property type="entry name" value="HATPase_C_sf"/>
</dbReference>
<feature type="region of interest" description="Disordered" evidence="9">
    <location>
        <begin position="405"/>
        <end position="446"/>
    </location>
</feature>
<feature type="transmembrane region" description="Helical" evidence="10">
    <location>
        <begin position="27"/>
        <end position="48"/>
    </location>
</feature>
<dbReference type="PANTHER" id="PTHR24421">
    <property type="entry name" value="NITRATE/NITRITE SENSOR PROTEIN NARX-RELATED"/>
    <property type="match status" value="1"/>
</dbReference>
<keyword evidence="10" id="KW-1133">Transmembrane helix</keyword>
<keyword evidence="6 12" id="KW-0418">Kinase</keyword>
<dbReference type="InterPro" id="IPR003594">
    <property type="entry name" value="HATPase_dom"/>
</dbReference>
<feature type="domain" description="Histidine kinase" evidence="11">
    <location>
        <begin position="300"/>
        <end position="406"/>
    </location>
</feature>
<keyword evidence="5" id="KW-0547">Nucleotide-binding</keyword>
<dbReference type="PANTHER" id="PTHR24421:SF10">
    <property type="entry name" value="NITRATE_NITRITE SENSOR PROTEIN NARQ"/>
    <property type="match status" value="1"/>
</dbReference>
<dbReference type="InterPro" id="IPR011712">
    <property type="entry name" value="Sig_transdc_His_kin_sub3_dim/P"/>
</dbReference>
<dbReference type="SUPFAM" id="SSF55874">
    <property type="entry name" value="ATPase domain of HSP90 chaperone/DNA topoisomerase II/histidine kinase"/>
    <property type="match status" value="1"/>
</dbReference>
<evidence type="ECO:0000256" key="7">
    <source>
        <dbReference type="ARBA" id="ARBA00022840"/>
    </source>
</evidence>
<protein>
    <recommendedName>
        <fullName evidence="2">histidine kinase</fullName>
        <ecNumber evidence="2">2.7.13.3</ecNumber>
    </recommendedName>
</protein>
<keyword evidence="4" id="KW-0808">Transferase</keyword>
<name>A0ABV1KCT2_9PSEU</name>
<accession>A0ABV1KCT2</accession>
<feature type="transmembrane region" description="Helical" evidence="10">
    <location>
        <begin position="54"/>
        <end position="73"/>
    </location>
</feature>
<feature type="compositionally biased region" description="Pro residues" evidence="9">
    <location>
        <begin position="410"/>
        <end position="430"/>
    </location>
</feature>
<dbReference type="InterPro" id="IPR050482">
    <property type="entry name" value="Sensor_HK_TwoCompSys"/>
</dbReference>
<dbReference type="Pfam" id="PF07730">
    <property type="entry name" value="HisKA_3"/>
    <property type="match status" value="1"/>
</dbReference>
<dbReference type="Pfam" id="PF02518">
    <property type="entry name" value="HATPase_c"/>
    <property type="match status" value="1"/>
</dbReference>
<dbReference type="EC" id="2.7.13.3" evidence="2"/>
<keyword evidence="8" id="KW-0902">Two-component regulatory system</keyword>
<gene>
    <name evidence="12" type="ORF">WIS52_14510</name>
</gene>
<keyword evidence="3" id="KW-0597">Phosphoprotein</keyword>
<evidence type="ECO:0000256" key="6">
    <source>
        <dbReference type="ARBA" id="ARBA00022777"/>
    </source>
</evidence>
<evidence type="ECO:0000256" key="1">
    <source>
        <dbReference type="ARBA" id="ARBA00000085"/>
    </source>
</evidence>
<keyword evidence="13" id="KW-1185">Reference proteome</keyword>
<proteinExistence type="predicted"/>
<keyword evidence="10" id="KW-0812">Transmembrane</keyword>
<evidence type="ECO:0000256" key="8">
    <source>
        <dbReference type="ARBA" id="ARBA00023012"/>
    </source>
</evidence>
<evidence type="ECO:0000256" key="10">
    <source>
        <dbReference type="SAM" id="Phobius"/>
    </source>
</evidence>
<evidence type="ECO:0000313" key="12">
    <source>
        <dbReference type="EMBL" id="MEQ3551683.1"/>
    </source>
</evidence>
<keyword evidence="10" id="KW-0472">Membrane</keyword>
<dbReference type="GO" id="GO:0016301">
    <property type="term" value="F:kinase activity"/>
    <property type="evidence" value="ECO:0007669"/>
    <property type="project" value="UniProtKB-KW"/>
</dbReference>
<dbReference type="RefSeq" id="WP_349298755.1">
    <property type="nucleotide sequence ID" value="NZ_JBEDNQ010000005.1"/>
</dbReference>
<evidence type="ECO:0000256" key="9">
    <source>
        <dbReference type="SAM" id="MobiDB-lite"/>
    </source>
</evidence>
<sequence length="446" mass="46754">MVDSPVGAPSAASGTARPGLHFRIDSWVPLALAAVSWLIGWAAVGSLLEAGPVLWALLPGAGMLVLRGVLHRVARHEPAGSPARIAVLVVHQLLLVVAVALNPFFCIYAFIGYVDTDKHLRGRQCVPGLLVTALTCAFGQSGGVPGLFGSPLLYPALALVNAGIAFVMFQADRQREQELVAREQAAEELARVTGENAALQDQLVAQARATGVAEERARLSREIHDTVAQGLVAVIRQLEAVPGRLDPPAQQRVDAAEEAARDCLLEARRAVAALSPHQLDDRALEPALADLVRRWAREHRIVTELDSDEAPAVVAHQSELLRVAQESLTNIAAHAGATTVRMRLAAGERGTVLEVHDDGTGFDPATVARGRGLDGMAERVRATGGELELHSGAGGTVVRATVPAAVASPPTDPPPPGDLPPTTTPSPTTAPSPTADRATVTDVVAR</sequence>
<dbReference type="Gene3D" id="3.30.565.10">
    <property type="entry name" value="Histidine kinase-like ATPase, C-terminal domain"/>
    <property type="match status" value="1"/>
</dbReference>
<evidence type="ECO:0000259" key="11">
    <source>
        <dbReference type="PROSITE" id="PS50109"/>
    </source>
</evidence>
<dbReference type="CDD" id="cd16917">
    <property type="entry name" value="HATPase_UhpB-NarQ-NarX-like"/>
    <property type="match status" value="1"/>
</dbReference>
<dbReference type="Gene3D" id="1.20.5.1930">
    <property type="match status" value="1"/>
</dbReference>
<dbReference type="InterPro" id="IPR005467">
    <property type="entry name" value="His_kinase_dom"/>
</dbReference>
<organism evidence="12 13">
    <name type="scientific">Pseudonocardia nematodicida</name>
    <dbReference type="NCBI Taxonomy" id="1206997"/>
    <lineage>
        <taxon>Bacteria</taxon>
        <taxon>Bacillati</taxon>
        <taxon>Actinomycetota</taxon>
        <taxon>Actinomycetes</taxon>
        <taxon>Pseudonocardiales</taxon>
        <taxon>Pseudonocardiaceae</taxon>
        <taxon>Pseudonocardia</taxon>
    </lineage>
</organism>
<evidence type="ECO:0000256" key="5">
    <source>
        <dbReference type="ARBA" id="ARBA00022741"/>
    </source>
</evidence>
<evidence type="ECO:0000256" key="2">
    <source>
        <dbReference type="ARBA" id="ARBA00012438"/>
    </source>
</evidence>